<name>A0A8K1CBL3_PYTOL</name>
<dbReference type="SMART" id="SM00205">
    <property type="entry name" value="THN"/>
    <property type="match status" value="1"/>
</dbReference>
<evidence type="ECO:0008006" key="5">
    <source>
        <dbReference type="Google" id="ProtNLM"/>
    </source>
</evidence>
<keyword evidence="2" id="KW-0732">Signal</keyword>
<dbReference type="InterPro" id="IPR001938">
    <property type="entry name" value="Thaumatin"/>
</dbReference>
<dbReference type="OrthoDB" id="430315at2759"/>
<comment type="caution">
    <text evidence="3">The sequence shown here is derived from an EMBL/GenBank/DDBJ whole genome shotgun (WGS) entry which is preliminary data.</text>
</comment>
<dbReference type="SUPFAM" id="SSF49870">
    <property type="entry name" value="Osmotin, thaumatin-like protein"/>
    <property type="match status" value="1"/>
</dbReference>
<dbReference type="PANTHER" id="PTHR31737">
    <property type="entry name" value="PROTEIN TOS1"/>
    <property type="match status" value="1"/>
</dbReference>
<feature type="signal peptide" evidence="2">
    <location>
        <begin position="1"/>
        <end position="23"/>
    </location>
</feature>
<reference evidence="3" key="1">
    <citation type="submission" date="2019-03" db="EMBL/GenBank/DDBJ databases">
        <title>Long read genome sequence of the mycoparasitic Pythium oligandrum ATCC 38472 isolated from sugarbeet rhizosphere.</title>
        <authorList>
            <person name="Gaulin E."/>
        </authorList>
    </citation>
    <scope>NUCLEOTIDE SEQUENCE</scope>
    <source>
        <strain evidence="3">ATCC 38472_TT</strain>
    </source>
</reference>
<accession>A0A8K1CBL3</accession>
<dbReference type="AlphaFoldDB" id="A0A8K1CBL3"/>
<proteinExistence type="predicted"/>
<organism evidence="3 4">
    <name type="scientific">Pythium oligandrum</name>
    <name type="common">Mycoparasitic fungus</name>
    <dbReference type="NCBI Taxonomy" id="41045"/>
    <lineage>
        <taxon>Eukaryota</taxon>
        <taxon>Sar</taxon>
        <taxon>Stramenopiles</taxon>
        <taxon>Oomycota</taxon>
        <taxon>Peronosporomycetes</taxon>
        <taxon>Pythiales</taxon>
        <taxon>Pythiaceae</taxon>
        <taxon>Pythium</taxon>
    </lineage>
</organism>
<evidence type="ECO:0000313" key="4">
    <source>
        <dbReference type="Proteomes" id="UP000794436"/>
    </source>
</evidence>
<keyword evidence="4" id="KW-1185">Reference proteome</keyword>
<feature type="compositionally biased region" description="Low complexity" evidence="1">
    <location>
        <begin position="250"/>
        <end position="262"/>
    </location>
</feature>
<feature type="chain" id="PRO_5035430177" description="Thaumatin-like protein" evidence="2">
    <location>
        <begin position="24"/>
        <end position="289"/>
    </location>
</feature>
<evidence type="ECO:0000313" key="3">
    <source>
        <dbReference type="EMBL" id="TMW60202.1"/>
    </source>
</evidence>
<dbReference type="Gene3D" id="2.60.110.10">
    <property type="entry name" value="Thaumatin"/>
    <property type="match status" value="1"/>
</dbReference>
<evidence type="ECO:0000256" key="1">
    <source>
        <dbReference type="SAM" id="MobiDB-lite"/>
    </source>
</evidence>
<sequence length="289" mass="29898">MVHMTRATVLAAALIGSMAAVDALSVTFKNQCSHQIDLVTREGSKYTDDKDPIPVGATATKTIGKDFEGHFRHGTDDAATLLEVSTKGTMNLVWYDISIIPPHLNKGFEFCNSLSECKANSKSGKGYNVPMQVTPMSNDNGNQCREVTCEGDGCTDAYLFPKDDTKTHACPVNTDFFVTFCPSGEAQIPDTPSVTPAPSSAVPAPSSAAPAPSSAARAPSADAVKPLESVLMSPAATTPAPTTPAPTTPAPTTAAPIAAPTGGPAPAPVAEPKPADAPVEKAKKPKICH</sequence>
<gene>
    <name evidence="3" type="ORF">Poli38472_000244</name>
</gene>
<evidence type="ECO:0000256" key="2">
    <source>
        <dbReference type="SAM" id="SignalP"/>
    </source>
</evidence>
<protein>
    <recommendedName>
        <fullName evidence="5">Thaumatin-like protein</fullName>
    </recommendedName>
</protein>
<dbReference type="Proteomes" id="UP000794436">
    <property type="component" value="Unassembled WGS sequence"/>
</dbReference>
<dbReference type="PROSITE" id="PS51367">
    <property type="entry name" value="THAUMATIN_2"/>
    <property type="match status" value="1"/>
</dbReference>
<dbReference type="PANTHER" id="PTHR31737:SF2">
    <property type="entry name" value="PROTEIN TOS1"/>
    <property type="match status" value="1"/>
</dbReference>
<feature type="region of interest" description="Disordered" evidence="1">
    <location>
        <begin position="234"/>
        <end position="289"/>
    </location>
</feature>
<dbReference type="EMBL" id="SPLM01000108">
    <property type="protein sequence ID" value="TMW60202.1"/>
    <property type="molecule type" value="Genomic_DNA"/>
</dbReference>
<dbReference type="InterPro" id="IPR037176">
    <property type="entry name" value="Osmotin/thaumatin-like_sf"/>
</dbReference>
<feature type="region of interest" description="Disordered" evidence="1">
    <location>
        <begin position="189"/>
        <end position="222"/>
    </location>
</feature>